<dbReference type="EMBL" id="JACOGF010000003">
    <property type="protein sequence ID" value="MBC3917102.1"/>
    <property type="molecule type" value="Genomic_DNA"/>
</dbReference>
<dbReference type="Proteomes" id="UP000650424">
    <property type="component" value="Unassembled WGS sequence"/>
</dbReference>
<evidence type="ECO:0000313" key="3">
    <source>
        <dbReference type="Proteomes" id="UP000650424"/>
    </source>
</evidence>
<keyword evidence="1" id="KW-0472">Membrane</keyword>
<organism evidence="2 3">
    <name type="scientific">Undibacterium hunanense</name>
    <dbReference type="NCBI Taxonomy" id="2762292"/>
    <lineage>
        <taxon>Bacteria</taxon>
        <taxon>Pseudomonadati</taxon>
        <taxon>Pseudomonadota</taxon>
        <taxon>Betaproteobacteria</taxon>
        <taxon>Burkholderiales</taxon>
        <taxon>Oxalobacteraceae</taxon>
        <taxon>Undibacterium</taxon>
    </lineage>
</organism>
<keyword evidence="1" id="KW-1133">Transmembrane helix</keyword>
<sequence>MIIFLGIGIPLIFVFLPICKNLGKLAKFAIVLVGIPVTAFAVSLLQVMIQSPEQRAVSNAALAADKKAQIEIDCGVTKEQTEAWFATHKTGWAEHVEAGLKCIHDHK</sequence>
<keyword evidence="1" id="KW-0812">Transmembrane</keyword>
<evidence type="ECO:0000256" key="1">
    <source>
        <dbReference type="SAM" id="Phobius"/>
    </source>
</evidence>
<name>A0ABR6ZMJ3_9BURK</name>
<reference evidence="2 3" key="1">
    <citation type="submission" date="2020-08" db="EMBL/GenBank/DDBJ databases">
        <title>Novel species isolated from subtropical streams in China.</title>
        <authorList>
            <person name="Lu H."/>
        </authorList>
    </citation>
    <scope>NUCLEOTIDE SEQUENCE [LARGE SCALE GENOMIC DNA]</scope>
    <source>
        <strain evidence="2 3">CY18W</strain>
    </source>
</reference>
<proteinExistence type="predicted"/>
<comment type="caution">
    <text evidence="2">The sequence shown here is derived from an EMBL/GenBank/DDBJ whole genome shotgun (WGS) entry which is preliminary data.</text>
</comment>
<dbReference type="RefSeq" id="WP_186946362.1">
    <property type="nucleotide sequence ID" value="NZ_JACOGF010000003.1"/>
</dbReference>
<evidence type="ECO:0000313" key="2">
    <source>
        <dbReference type="EMBL" id="MBC3917102.1"/>
    </source>
</evidence>
<protein>
    <submittedName>
        <fullName evidence="2">Uncharacterized protein</fullName>
    </submittedName>
</protein>
<accession>A0ABR6ZMJ3</accession>
<gene>
    <name evidence="2" type="ORF">H8L32_06415</name>
</gene>
<feature type="transmembrane region" description="Helical" evidence="1">
    <location>
        <begin position="29"/>
        <end position="49"/>
    </location>
</feature>
<keyword evidence="3" id="KW-1185">Reference proteome</keyword>